<dbReference type="RefSeq" id="WP_054520512.1">
    <property type="nucleotide sequence ID" value="NZ_LGKO01000002.1"/>
</dbReference>
<sequence length="293" mass="32843">MSYAVVVNDVYKQFGKNEGPFWKALFNPRSNNGNGKHTAHSPQGSVQIIVAVDHVSFTVEEGEIFGILGPNGGGKSTLIRLIATLLLPDKGKISVFGYDVVRQPLQVQQLINRVSVEASFFKKLSPMENLMYGARLYGLSAKQTRKQVVEILLRLGLKERDIYHPMEEMSRGMQQKVAIARALLSRPRLLLLDEPTTGLDPRSKREVQAVVRELREVHGTTILLTTHDMIEAETLCDRIAIMDSGRVVALDTPEGLKNRVRGTTERQPTLEEVFLELTGKQLRNPEEEEDESL</sequence>
<name>A0A0P6XUX4_9CHLR</name>
<protein>
    <submittedName>
        <fullName evidence="5">ABC transporter</fullName>
    </submittedName>
</protein>
<proteinExistence type="predicted"/>
<keyword evidence="1" id="KW-0813">Transport</keyword>
<dbReference type="GO" id="GO:0016887">
    <property type="term" value="F:ATP hydrolysis activity"/>
    <property type="evidence" value="ECO:0007669"/>
    <property type="project" value="InterPro"/>
</dbReference>
<dbReference type="InterPro" id="IPR050763">
    <property type="entry name" value="ABC_transporter_ATP-binding"/>
</dbReference>
<dbReference type="STRING" id="869279.SE15_02475"/>
<dbReference type="PANTHER" id="PTHR42711:SF18">
    <property type="entry name" value="ABC TRANSPORTER, ATP-BINDING PROTEIN"/>
    <property type="match status" value="1"/>
</dbReference>
<dbReference type="InterPro" id="IPR003593">
    <property type="entry name" value="AAA+_ATPase"/>
</dbReference>
<evidence type="ECO:0000313" key="6">
    <source>
        <dbReference type="Proteomes" id="UP000050544"/>
    </source>
</evidence>
<dbReference type="PANTHER" id="PTHR42711">
    <property type="entry name" value="ABC TRANSPORTER ATP-BINDING PROTEIN"/>
    <property type="match status" value="1"/>
</dbReference>
<dbReference type="EMBL" id="LGKO01000002">
    <property type="protein sequence ID" value="KPL84067.1"/>
    <property type="molecule type" value="Genomic_DNA"/>
</dbReference>
<dbReference type="Pfam" id="PF00005">
    <property type="entry name" value="ABC_tran"/>
    <property type="match status" value="1"/>
</dbReference>
<evidence type="ECO:0000256" key="2">
    <source>
        <dbReference type="ARBA" id="ARBA00022741"/>
    </source>
</evidence>
<accession>A0A0P6XUX4</accession>
<dbReference type="InterPro" id="IPR003439">
    <property type="entry name" value="ABC_transporter-like_ATP-bd"/>
</dbReference>
<dbReference type="Proteomes" id="UP000050544">
    <property type="component" value="Unassembled WGS sequence"/>
</dbReference>
<dbReference type="SMART" id="SM00382">
    <property type="entry name" value="AAA"/>
    <property type="match status" value="1"/>
</dbReference>
<reference evidence="5 6" key="1">
    <citation type="submission" date="2015-07" db="EMBL/GenBank/DDBJ databases">
        <title>Whole genome sequence of Thermanaerothrix daxensis DSM 23592.</title>
        <authorList>
            <person name="Hemp J."/>
            <person name="Ward L.M."/>
            <person name="Pace L.A."/>
            <person name="Fischer W.W."/>
        </authorList>
    </citation>
    <scope>NUCLEOTIDE SEQUENCE [LARGE SCALE GENOMIC DNA]</scope>
    <source>
        <strain evidence="5 6">GNS-1</strain>
    </source>
</reference>
<dbReference type="PROSITE" id="PS50893">
    <property type="entry name" value="ABC_TRANSPORTER_2"/>
    <property type="match status" value="1"/>
</dbReference>
<evidence type="ECO:0000313" key="5">
    <source>
        <dbReference type="EMBL" id="KPL84067.1"/>
    </source>
</evidence>
<evidence type="ECO:0000256" key="1">
    <source>
        <dbReference type="ARBA" id="ARBA00022448"/>
    </source>
</evidence>
<dbReference type="AlphaFoldDB" id="A0A0P6XUX4"/>
<comment type="caution">
    <text evidence="5">The sequence shown here is derived from an EMBL/GenBank/DDBJ whole genome shotgun (WGS) entry which is preliminary data.</text>
</comment>
<dbReference type="Gene3D" id="3.40.50.300">
    <property type="entry name" value="P-loop containing nucleotide triphosphate hydrolases"/>
    <property type="match status" value="1"/>
</dbReference>
<dbReference type="SUPFAM" id="SSF52540">
    <property type="entry name" value="P-loop containing nucleoside triphosphate hydrolases"/>
    <property type="match status" value="1"/>
</dbReference>
<gene>
    <name evidence="5" type="ORF">SE15_02475</name>
</gene>
<evidence type="ECO:0000256" key="3">
    <source>
        <dbReference type="ARBA" id="ARBA00022840"/>
    </source>
</evidence>
<feature type="domain" description="ABC transporter" evidence="4">
    <location>
        <begin position="5"/>
        <end position="269"/>
    </location>
</feature>
<keyword evidence="3" id="KW-0067">ATP-binding</keyword>
<dbReference type="OrthoDB" id="9767778at2"/>
<evidence type="ECO:0000259" key="4">
    <source>
        <dbReference type="PROSITE" id="PS50893"/>
    </source>
</evidence>
<dbReference type="InterPro" id="IPR027417">
    <property type="entry name" value="P-loop_NTPase"/>
</dbReference>
<keyword evidence="6" id="KW-1185">Reference proteome</keyword>
<dbReference type="GO" id="GO:0005524">
    <property type="term" value="F:ATP binding"/>
    <property type="evidence" value="ECO:0007669"/>
    <property type="project" value="UniProtKB-KW"/>
</dbReference>
<keyword evidence="2" id="KW-0547">Nucleotide-binding</keyword>
<organism evidence="5 6">
    <name type="scientific">Thermanaerothrix daxensis</name>
    <dbReference type="NCBI Taxonomy" id="869279"/>
    <lineage>
        <taxon>Bacteria</taxon>
        <taxon>Bacillati</taxon>
        <taxon>Chloroflexota</taxon>
        <taxon>Anaerolineae</taxon>
        <taxon>Anaerolineales</taxon>
        <taxon>Anaerolineaceae</taxon>
        <taxon>Thermanaerothrix</taxon>
    </lineage>
</organism>